<reference evidence="3" key="1">
    <citation type="journal article" date="2019" name="Int. J. Syst. Evol. Microbiol.">
        <title>The Global Catalogue of Microorganisms (GCM) 10K type strain sequencing project: providing services to taxonomists for standard genome sequencing and annotation.</title>
        <authorList>
            <consortium name="The Broad Institute Genomics Platform"/>
            <consortium name="The Broad Institute Genome Sequencing Center for Infectious Disease"/>
            <person name="Wu L."/>
            <person name="Ma J."/>
        </authorList>
    </citation>
    <scope>NUCLEOTIDE SEQUENCE [LARGE SCALE GENOMIC DNA]</scope>
    <source>
        <strain evidence="3">JCM 15572</strain>
    </source>
</reference>
<dbReference type="InterPro" id="IPR051604">
    <property type="entry name" value="Ergot_Alk_Oxidoreductase"/>
</dbReference>
<evidence type="ECO:0000313" key="3">
    <source>
        <dbReference type="Proteomes" id="UP001501705"/>
    </source>
</evidence>
<protein>
    <submittedName>
        <fullName evidence="2">NAD(P)H-binding protein</fullName>
    </submittedName>
</protein>
<dbReference type="SUPFAM" id="SSF51735">
    <property type="entry name" value="NAD(P)-binding Rossmann-fold domains"/>
    <property type="match status" value="1"/>
</dbReference>
<dbReference type="Gene3D" id="3.40.50.720">
    <property type="entry name" value="NAD(P)-binding Rossmann-like Domain"/>
    <property type="match status" value="1"/>
</dbReference>
<evidence type="ECO:0000259" key="1">
    <source>
        <dbReference type="Pfam" id="PF13460"/>
    </source>
</evidence>
<proteinExistence type="predicted"/>
<gene>
    <name evidence="2" type="ORF">GCM10009804_68280</name>
</gene>
<dbReference type="InterPro" id="IPR036291">
    <property type="entry name" value="NAD(P)-bd_dom_sf"/>
</dbReference>
<dbReference type="EMBL" id="BAAAPH010000031">
    <property type="protein sequence ID" value="GAA1602127.1"/>
    <property type="molecule type" value="Genomic_DNA"/>
</dbReference>
<dbReference type="InterPro" id="IPR016040">
    <property type="entry name" value="NAD(P)-bd_dom"/>
</dbReference>
<comment type="caution">
    <text evidence="2">The sequence shown here is derived from an EMBL/GenBank/DDBJ whole genome shotgun (WGS) entry which is preliminary data.</text>
</comment>
<dbReference type="PANTHER" id="PTHR43162:SF1">
    <property type="entry name" value="PRESTALK A DIFFERENTIATION PROTEIN A"/>
    <property type="match status" value="1"/>
</dbReference>
<feature type="domain" description="NAD(P)-binding" evidence="1">
    <location>
        <begin position="37"/>
        <end position="200"/>
    </location>
</feature>
<sequence length="304" mass="33409">MLSVTDIELRRTTMVCLTDPGWTVDMTTTPILILSGKGKTGRRVAAQLDRRGVPYRLASRSSERRFDWYDESTWADTLAGVDTAYLAPPVGPTGLTQAGKFIAQARGLRRLVLLSGRGVGSPGRDFAVYDGQLELESVVQASDLDWTIVQPAWFAQNFSEDFLRYHVLAGELRLSTGTGAEAWIDTNDVGDVMTTALLDPAYVGRVLPLSGPRTLTMTEIAAELSTAAGRTISYVDLNPEAHVAEMLEQGLIQEDAEAVRDLFAVIRNHRSEYVSDGVEQVLGRPARDFTDWARETAKTGVWDQ</sequence>
<organism evidence="2 3">
    <name type="scientific">Kribbella hippodromi</name>
    <dbReference type="NCBI Taxonomy" id="434347"/>
    <lineage>
        <taxon>Bacteria</taxon>
        <taxon>Bacillati</taxon>
        <taxon>Actinomycetota</taxon>
        <taxon>Actinomycetes</taxon>
        <taxon>Propionibacteriales</taxon>
        <taxon>Kribbellaceae</taxon>
        <taxon>Kribbella</taxon>
    </lineage>
</organism>
<dbReference type="PANTHER" id="PTHR43162">
    <property type="match status" value="1"/>
</dbReference>
<dbReference type="Gene3D" id="3.90.25.10">
    <property type="entry name" value="UDP-galactose 4-epimerase, domain 1"/>
    <property type="match status" value="1"/>
</dbReference>
<name>A0ABP4Q9S2_9ACTN</name>
<evidence type="ECO:0000313" key="2">
    <source>
        <dbReference type="EMBL" id="GAA1602127.1"/>
    </source>
</evidence>
<dbReference type="Proteomes" id="UP001501705">
    <property type="component" value="Unassembled WGS sequence"/>
</dbReference>
<accession>A0ABP4Q9S2</accession>
<dbReference type="Pfam" id="PF13460">
    <property type="entry name" value="NAD_binding_10"/>
    <property type="match status" value="1"/>
</dbReference>
<keyword evidence="3" id="KW-1185">Reference proteome</keyword>